<feature type="transmembrane region" description="Helical" evidence="5">
    <location>
        <begin position="185"/>
        <end position="202"/>
    </location>
</feature>
<accession>A0ABW4JD34</accession>
<dbReference type="InterPro" id="IPR003810">
    <property type="entry name" value="Mntp/YtaF"/>
</dbReference>
<protein>
    <submittedName>
        <fullName evidence="6">Sporulation membrane protein YtaF</fullName>
    </submittedName>
</protein>
<evidence type="ECO:0000256" key="1">
    <source>
        <dbReference type="ARBA" id="ARBA00022475"/>
    </source>
</evidence>
<evidence type="ECO:0000313" key="7">
    <source>
        <dbReference type="Proteomes" id="UP001597079"/>
    </source>
</evidence>
<keyword evidence="3 5" id="KW-1133">Transmembrane helix</keyword>
<sequence length="203" mass="21751">MISHILTMVGLAVAANLDNAGVGIAYGVRKIRIAWLPNMMVALISGVATLISGWVGRLMRYYIHPDIATALGAVVIFLVALWVMAEPLREKRKQKREHQPTGVIGRILNDPSVADFDASKSIGMLEAVVLGTALAMNAFAGGFDAGVTQLNIFLTSFLVALFSYLLLGIAALFGRRYAARALGDHATVIAGLILVVIAVHQIW</sequence>
<keyword evidence="2 5" id="KW-0812">Transmembrane</keyword>
<evidence type="ECO:0000256" key="5">
    <source>
        <dbReference type="SAM" id="Phobius"/>
    </source>
</evidence>
<dbReference type="PANTHER" id="PTHR35529:SF2">
    <property type="entry name" value="SPORULATION PROTEIN YTAF-RELATED"/>
    <property type="match status" value="1"/>
</dbReference>
<keyword evidence="4 5" id="KW-0472">Membrane</keyword>
<dbReference type="NCBIfam" id="TIGR02840">
    <property type="entry name" value="spore_YtaF"/>
    <property type="match status" value="1"/>
</dbReference>
<dbReference type="EMBL" id="JBHUCX010000008">
    <property type="protein sequence ID" value="MFD1673578.1"/>
    <property type="molecule type" value="Genomic_DNA"/>
</dbReference>
<dbReference type="InterPro" id="IPR014205">
    <property type="entry name" value="Spore_YtaF"/>
</dbReference>
<feature type="transmembrane region" description="Helical" evidence="5">
    <location>
        <begin position="67"/>
        <end position="85"/>
    </location>
</feature>
<feature type="transmembrane region" description="Helical" evidence="5">
    <location>
        <begin position="152"/>
        <end position="173"/>
    </location>
</feature>
<evidence type="ECO:0000313" key="6">
    <source>
        <dbReference type="EMBL" id="MFD1673578.1"/>
    </source>
</evidence>
<keyword evidence="7" id="KW-1185">Reference proteome</keyword>
<keyword evidence="1" id="KW-1003">Cell membrane</keyword>
<reference evidence="7" key="1">
    <citation type="journal article" date="2019" name="Int. J. Syst. Evol. Microbiol.">
        <title>The Global Catalogue of Microorganisms (GCM) 10K type strain sequencing project: providing services to taxonomists for standard genome sequencing and annotation.</title>
        <authorList>
            <consortium name="The Broad Institute Genomics Platform"/>
            <consortium name="The Broad Institute Genome Sequencing Center for Infectious Disease"/>
            <person name="Wu L."/>
            <person name="Ma J."/>
        </authorList>
    </citation>
    <scope>NUCLEOTIDE SEQUENCE [LARGE SCALE GENOMIC DNA]</scope>
    <source>
        <strain evidence="7">CGMCC 1.12286</strain>
    </source>
</reference>
<name>A0ABW4JD34_9BACL</name>
<dbReference type="RefSeq" id="WP_377941021.1">
    <property type="nucleotide sequence ID" value="NZ_JBHUCX010000008.1"/>
</dbReference>
<evidence type="ECO:0000256" key="3">
    <source>
        <dbReference type="ARBA" id="ARBA00022989"/>
    </source>
</evidence>
<dbReference type="Proteomes" id="UP001597079">
    <property type="component" value="Unassembled WGS sequence"/>
</dbReference>
<dbReference type="Pfam" id="PF02659">
    <property type="entry name" value="Mntp"/>
    <property type="match status" value="1"/>
</dbReference>
<feature type="transmembrane region" description="Helical" evidence="5">
    <location>
        <begin position="122"/>
        <end position="140"/>
    </location>
</feature>
<feature type="transmembrane region" description="Helical" evidence="5">
    <location>
        <begin position="6"/>
        <end position="28"/>
    </location>
</feature>
<comment type="caution">
    <text evidence="6">The sequence shown here is derived from an EMBL/GenBank/DDBJ whole genome shotgun (WGS) entry which is preliminary data.</text>
</comment>
<proteinExistence type="predicted"/>
<dbReference type="PANTHER" id="PTHR35529">
    <property type="entry name" value="MANGANESE EFFLUX PUMP MNTP-RELATED"/>
    <property type="match status" value="1"/>
</dbReference>
<gene>
    <name evidence="6" type="primary">ytaF</name>
    <name evidence="6" type="ORF">ACFSB2_02495</name>
</gene>
<evidence type="ECO:0000256" key="2">
    <source>
        <dbReference type="ARBA" id="ARBA00022692"/>
    </source>
</evidence>
<organism evidence="6 7">
    <name type="scientific">Alicyclobacillus fodiniaquatilis</name>
    <dbReference type="NCBI Taxonomy" id="1661150"/>
    <lineage>
        <taxon>Bacteria</taxon>
        <taxon>Bacillati</taxon>
        <taxon>Bacillota</taxon>
        <taxon>Bacilli</taxon>
        <taxon>Bacillales</taxon>
        <taxon>Alicyclobacillaceae</taxon>
        <taxon>Alicyclobacillus</taxon>
    </lineage>
</organism>
<evidence type="ECO:0000256" key="4">
    <source>
        <dbReference type="ARBA" id="ARBA00023136"/>
    </source>
</evidence>
<feature type="transmembrane region" description="Helical" evidence="5">
    <location>
        <begin position="35"/>
        <end position="55"/>
    </location>
</feature>